<dbReference type="PANTHER" id="PTHR24363">
    <property type="entry name" value="SERINE/THREONINE PROTEIN KINASE"/>
    <property type="match status" value="1"/>
</dbReference>
<evidence type="ECO:0000256" key="8">
    <source>
        <dbReference type="ARBA" id="ARBA00048679"/>
    </source>
</evidence>
<keyword evidence="2 11" id="KW-0723">Serine/threonine-protein kinase</keyword>
<dbReference type="Gene3D" id="3.40.1000.10">
    <property type="entry name" value="Mog1/PsbP, alpha/beta/alpha sandwich"/>
    <property type="match status" value="1"/>
</dbReference>
<dbReference type="OrthoDB" id="468998at2"/>
<dbReference type="EC" id="2.7.11.1" evidence="1"/>
<comment type="catalytic activity">
    <reaction evidence="8">
        <text>L-seryl-[protein] + ATP = O-phospho-L-seryl-[protein] + ADP + H(+)</text>
        <dbReference type="Rhea" id="RHEA:17989"/>
        <dbReference type="Rhea" id="RHEA-COMP:9863"/>
        <dbReference type="Rhea" id="RHEA-COMP:11604"/>
        <dbReference type="ChEBI" id="CHEBI:15378"/>
        <dbReference type="ChEBI" id="CHEBI:29999"/>
        <dbReference type="ChEBI" id="CHEBI:30616"/>
        <dbReference type="ChEBI" id="CHEBI:83421"/>
        <dbReference type="ChEBI" id="CHEBI:456216"/>
        <dbReference type="EC" id="2.7.11.1"/>
    </reaction>
</comment>
<accession>A0A1Z4V8L2</accession>
<keyword evidence="3" id="KW-0808">Transferase</keyword>
<dbReference type="Gene3D" id="3.30.200.20">
    <property type="entry name" value="Phosphorylase Kinase, domain 1"/>
    <property type="match status" value="1"/>
</dbReference>
<keyword evidence="9" id="KW-0812">Transmembrane</keyword>
<keyword evidence="6" id="KW-0067">ATP-binding</keyword>
<dbReference type="AlphaFoldDB" id="A0A1Z4V8L2"/>
<gene>
    <name evidence="11" type="ORF">NIES806_41420</name>
</gene>
<evidence type="ECO:0000256" key="6">
    <source>
        <dbReference type="ARBA" id="ARBA00022840"/>
    </source>
</evidence>
<dbReference type="SMART" id="SM00220">
    <property type="entry name" value="S_TKc"/>
    <property type="match status" value="1"/>
</dbReference>
<dbReference type="CDD" id="cd14014">
    <property type="entry name" value="STKc_PknB_like"/>
    <property type="match status" value="1"/>
</dbReference>
<evidence type="ECO:0000313" key="12">
    <source>
        <dbReference type="Proteomes" id="UP000218702"/>
    </source>
</evidence>
<dbReference type="InterPro" id="IPR000719">
    <property type="entry name" value="Prot_kinase_dom"/>
</dbReference>
<dbReference type="KEGG" id="dcm:NIES806_41420"/>
<dbReference type="GO" id="GO:0005524">
    <property type="term" value="F:ATP binding"/>
    <property type="evidence" value="ECO:0007669"/>
    <property type="project" value="UniProtKB-KW"/>
</dbReference>
<evidence type="ECO:0000313" key="11">
    <source>
        <dbReference type="EMBL" id="BAZ87910.1"/>
    </source>
</evidence>
<protein>
    <recommendedName>
        <fullName evidence="1">non-specific serine/threonine protein kinase</fullName>
        <ecNumber evidence="1">2.7.11.1</ecNumber>
    </recommendedName>
</protein>
<proteinExistence type="predicted"/>
<name>A0A1Z4V8L2_9CYAN</name>
<dbReference type="PROSITE" id="PS50011">
    <property type="entry name" value="PROTEIN_KINASE_DOM"/>
    <property type="match status" value="1"/>
</dbReference>
<dbReference type="RefSeq" id="WP_096670185.1">
    <property type="nucleotide sequence ID" value="NZ_AP018316.1"/>
</dbReference>
<organism evidence="11 12">
    <name type="scientific">Dolichospermum compactum NIES-806</name>
    <dbReference type="NCBI Taxonomy" id="1973481"/>
    <lineage>
        <taxon>Bacteria</taxon>
        <taxon>Bacillati</taxon>
        <taxon>Cyanobacteriota</taxon>
        <taxon>Cyanophyceae</taxon>
        <taxon>Nostocales</taxon>
        <taxon>Aphanizomenonaceae</taxon>
        <taxon>Dolichospermum</taxon>
        <taxon>Dolichospermum compactum</taxon>
    </lineage>
</organism>
<dbReference type="EMBL" id="AP018316">
    <property type="protein sequence ID" value="BAZ87910.1"/>
    <property type="molecule type" value="Genomic_DNA"/>
</dbReference>
<dbReference type="SUPFAM" id="SSF56112">
    <property type="entry name" value="Protein kinase-like (PK-like)"/>
    <property type="match status" value="1"/>
</dbReference>
<dbReference type="InterPro" id="IPR011009">
    <property type="entry name" value="Kinase-like_dom_sf"/>
</dbReference>
<comment type="catalytic activity">
    <reaction evidence="7">
        <text>L-threonyl-[protein] + ATP = O-phospho-L-threonyl-[protein] + ADP + H(+)</text>
        <dbReference type="Rhea" id="RHEA:46608"/>
        <dbReference type="Rhea" id="RHEA-COMP:11060"/>
        <dbReference type="Rhea" id="RHEA-COMP:11605"/>
        <dbReference type="ChEBI" id="CHEBI:15378"/>
        <dbReference type="ChEBI" id="CHEBI:30013"/>
        <dbReference type="ChEBI" id="CHEBI:30616"/>
        <dbReference type="ChEBI" id="CHEBI:61977"/>
        <dbReference type="ChEBI" id="CHEBI:456216"/>
        <dbReference type="EC" id="2.7.11.1"/>
    </reaction>
</comment>
<keyword evidence="5 11" id="KW-0418">Kinase</keyword>
<dbReference type="Proteomes" id="UP000218702">
    <property type="component" value="Chromosome"/>
</dbReference>
<keyword evidence="9" id="KW-1133">Transmembrane helix</keyword>
<evidence type="ECO:0000256" key="5">
    <source>
        <dbReference type="ARBA" id="ARBA00022777"/>
    </source>
</evidence>
<dbReference type="Pfam" id="PF00069">
    <property type="entry name" value="Pkinase"/>
    <property type="match status" value="1"/>
</dbReference>
<dbReference type="Gene3D" id="1.10.510.10">
    <property type="entry name" value="Transferase(Phosphotransferase) domain 1"/>
    <property type="match status" value="1"/>
</dbReference>
<evidence type="ECO:0000256" key="3">
    <source>
        <dbReference type="ARBA" id="ARBA00022679"/>
    </source>
</evidence>
<keyword evidence="4" id="KW-0547">Nucleotide-binding</keyword>
<evidence type="ECO:0000256" key="9">
    <source>
        <dbReference type="SAM" id="Phobius"/>
    </source>
</evidence>
<keyword evidence="12" id="KW-1185">Reference proteome</keyword>
<keyword evidence="9" id="KW-0472">Membrane</keyword>
<feature type="transmembrane region" description="Helical" evidence="9">
    <location>
        <begin position="387"/>
        <end position="407"/>
    </location>
</feature>
<dbReference type="PANTHER" id="PTHR24363:SF0">
    <property type="entry name" value="SERINE_THREONINE KINASE LIKE DOMAIN CONTAINING 1"/>
    <property type="match status" value="1"/>
</dbReference>
<reference evidence="11 12" key="1">
    <citation type="submission" date="2017-06" db="EMBL/GenBank/DDBJ databases">
        <title>Genome sequencing of cyanobaciteial culture collection at National Institute for Environmental Studies (NIES).</title>
        <authorList>
            <person name="Hirose Y."/>
            <person name="Shimura Y."/>
            <person name="Fujisawa T."/>
            <person name="Nakamura Y."/>
            <person name="Kawachi M."/>
        </authorList>
    </citation>
    <scope>NUCLEOTIDE SEQUENCE [LARGE SCALE GENOMIC DNA]</scope>
    <source>
        <strain evidence="11 12">NIES-806</strain>
    </source>
</reference>
<feature type="domain" description="Protein kinase" evidence="10">
    <location>
        <begin position="22"/>
        <end position="298"/>
    </location>
</feature>
<evidence type="ECO:0000256" key="2">
    <source>
        <dbReference type="ARBA" id="ARBA00022527"/>
    </source>
</evidence>
<evidence type="ECO:0000259" key="10">
    <source>
        <dbReference type="PROSITE" id="PS50011"/>
    </source>
</evidence>
<evidence type="ECO:0000256" key="1">
    <source>
        <dbReference type="ARBA" id="ARBA00012513"/>
    </source>
</evidence>
<evidence type="ECO:0000256" key="7">
    <source>
        <dbReference type="ARBA" id="ARBA00047899"/>
    </source>
</evidence>
<dbReference type="GO" id="GO:0004674">
    <property type="term" value="F:protein serine/threonine kinase activity"/>
    <property type="evidence" value="ECO:0007669"/>
    <property type="project" value="UniProtKB-KW"/>
</dbReference>
<sequence>MISTFNNKNLIGQVLKGQKGEYQILDKLNEGGFGEIYLAEDISNKNQKYVVKLLKPKQNSNRDDFEERKRLFKREAEHLNKLEHSQIPKLKDYFVINYRLLLIVKQDFYLVEEYIEGEQLTKELPPTKKLDSSKVWQILHDILEILEFIQEEKHLVHRDVTPANLIRRKSDQQLVLIDFGTVKDMNNMENHLLSRVIGTNEYMPHERIDGIYRYNTDVFAVGMIGIQALTGVCPNLGQYDNNSIKFEDDGQITWRHLLAESQLDEQFTQKLIGIIDKMVHHDYQKTRYNTAADALKALKSIEPIKSNEKIPNSSSGSISNLVISNPETNIQPLRKLFLELIPQESEKRLNNFKNTIRTISSVYTIEITPEKDESNKVIERSLLSGKFVIIAGIATSLAFAFIGFKVVSSLKSGKEELTKSYTHPEKYMSFVIQYSNKWTATPGQTDEQEKVKFSRNDKSEPDNCPLEVSVNIADLGKAVSLEDYKRIVTKTIIQDELNTLEKANEEPKLSNSDAYQITHTRKEKGCTLKVLERGTMNLKKAYYIIYKAPEQEYDQSWPVVEKMIDSFEIKEGN</sequence>
<evidence type="ECO:0000256" key="4">
    <source>
        <dbReference type="ARBA" id="ARBA00022741"/>
    </source>
</evidence>